<feature type="transmembrane region" description="Helical" evidence="2">
    <location>
        <begin position="33"/>
        <end position="57"/>
    </location>
</feature>
<keyword evidence="2" id="KW-0472">Membrane</keyword>
<feature type="region of interest" description="Disordered" evidence="1">
    <location>
        <begin position="156"/>
        <end position="187"/>
    </location>
</feature>
<organism evidence="3">
    <name type="scientific">Timema bartmani</name>
    <dbReference type="NCBI Taxonomy" id="61472"/>
    <lineage>
        <taxon>Eukaryota</taxon>
        <taxon>Metazoa</taxon>
        <taxon>Ecdysozoa</taxon>
        <taxon>Arthropoda</taxon>
        <taxon>Hexapoda</taxon>
        <taxon>Insecta</taxon>
        <taxon>Pterygota</taxon>
        <taxon>Neoptera</taxon>
        <taxon>Polyneoptera</taxon>
        <taxon>Phasmatodea</taxon>
        <taxon>Timematodea</taxon>
        <taxon>Timematoidea</taxon>
        <taxon>Timematidae</taxon>
        <taxon>Timema</taxon>
    </lineage>
</organism>
<name>A0A7R9EWH7_9NEOP</name>
<reference evidence="3" key="1">
    <citation type="submission" date="2020-11" db="EMBL/GenBank/DDBJ databases">
        <authorList>
            <person name="Tran Van P."/>
        </authorList>
    </citation>
    <scope>NUCLEOTIDE SEQUENCE</scope>
</reference>
<dbReference type="AlphaFoldDB" id="A0A7R9EWH7"/>
<evidence type="ECO:0000256" key="2">
    <source>
        <dbReference type="SAM" id="Phobius"/>
    </source>
</evidence>
<proteinExistence type="predicted"/>
<feature type="transmembrane region" description="Helical" evidence="2">
    <location>
        <begin position="69"/>
        <end position="94"/>
    </location>
</feature>
<dbReference type="EMBL" id="OD565817">
    <property type="protein sequence ID" value="CAD7442684.1"/>
    <property type="molecule type" value="Genomic_DNA"/>
</dbReference>
<protein>
    <submittedName>
        <fullName evidence="3">Uncharacterized protein</fullName>
    </submittedName>
</protein>
<evidence type="ECO:0000313" key="3">
    <source>
        <dbReference type="EMBL" id="CAD7442684.1"/>
    </source>
</evidence>
<sequence length="187" mass="20828">MSCGNLVTVPKPSEPPRAPSAPNILDIFSSTDIMAAIARALLLFQLSTNYVLVTYGLRRIILLEFFNKVYPGIWAVFILNSSLIFVCVLMAIFFPCIGTLISLELYPGKQHEYIFNYSSKPRDVVELLCKPIYKSGRKELGRLNIEEVNPHLRGGRVENHLGKATPSSPARDSNLDLPVLGSRAQHD</sequence>
<keyword evidence="2" id="KW-1133">Transmembrane helix</keyword>
<accession>A0A7R9EWH7</accession>
<keyword evidence="2" id="KW-0812">Transmembrane</keyword>
<gene>
    <name evidence="3" type="ORF">TBIB3V08_LOCUS5111</name>
</gene>
<evidence type="ECO:0000256" key="1">
    <source>
        <dbReference type="SAM" id="MobiDB-lite"/>
    </source>
</evidence>